<keyword evidence="7" id="KW-0812">Transmembrane</keyword>
<name>A0A9D4HU62_DREPO</name>
<dbReference type="PANTHER" id="PTHR48438">
    <property type="entry name" value="ALPHA-(1,3)-FUCOSYLTRANSFERASE C-RELATED"/>
    <property type="match status" value="1"/>
</dbReference>
<evidence type="ECO:0000256" key="4">
    <source>
        <dbReference type="ARBA" id="ARBA00022676"/>
    </source>
</evidence>
<dbReference type="AlphaFoldDB" id="A0A9D4HU62"/>
<reference evidence="9" key="2">
    <citation type="submission" date="2020-11" db="EMBL/GenBank/DDBJ databases">
        <authorList>
            <person name="McCartney M.A."/>
            <person name="Auch B."/>
            <person name="Kono T."/>
            <person name="Mallez S."/>
            <person name="Becker A."/>
            <person name="Gohl D.M."/>
            <person name="Silverstein K.A.T."/>
            <person name="Koren S."/>
            <person name="Bechman K.B."/>
            <person name="Herman A."/>
            <person name="Abrahante J.E."/>
            <person name="Garbe J."/>
        </authorList>
    </citation>
    <scope>NUCLEOTIDE SEQUENCE</scope>
    <source>
        <strain evidence="9">Duluth1</strain>
        <tissue evidence="9">Whole animal</tissue>
    </source>
</reference>
<evidence type="ECO:0000256" key="1">
    <source>
        <dbReference type="ARBA" id="ARBA00004323"/>
    </source>
</evidence>
<gene>
    <name evidence="9" type="ORF">DPMN_057177</name>
</gene>
<dbReference type="SUPFAM" id="SSF53756">
    <property type="entry name" value="UDP-Glycosyltransferase/glycogen phosphorylase"/>
    <property type="match status" value="1"/>
</dbReference>
<dbReference type="EMBL" id="JAIWYP010000012">
    <property type="protein sequence ID" value="KAH3731171.1"/>
    <property type="molecule type" value="Genomic_DNA"/>
</dbReference>
<dbReference type="Gene3D" id="3.40.50.11660">
    <property type="entry name" value="Glycosyl transferase family 10, C-terminal domain"/>
    <property type="match status" value="1"/>
</dbReference>
<reference evidence="9" key="1">
    <citation type="journal article" date="2019" name="bioRxiv">
        <title>The Genome of the Zebra Mussel, Dreissena polymorpha: A Resource for Invasive Species Research.</title>
        <authorList>
            <person name="McCartney M.A."/>
            <person name="Auch B."/>
            <person name="Kono T."/>
            <person name="Mallez S."/>
            <person name="Zhang Y."/>
            <person name="Obille A."/>
            <person name="Becker A."/>
            <person name="Abrahante J.E."/>
            <person name="Garbe J."/>
            <person name="Badalamenti J.P."/>
            <person name="Herman A."/>
            <person name="Mangelson H."/>
            <person name="Liachko I."/>
            <person name="Sullivan S."/>
            <person name="Sone E.D."/>
            <person name="Koren S."/>
            <person name="Silverstein K.A.T."/>
            <person name="Beckman K.B."/>
            <person name="Gohl D.M."/>
        </authorList>
    </citation>
    <scope>NUCLEOTIDE SEQUENCE</scope>
    <source>
        <strain evidence="9">Duluth1</strain>
        <tissue evidence="9">Whole animal</tissue>
    </source>
</reference>
<dbReference type="InterPro" id="IPR038577">
    <property type="entry name" value="GT10-like_C_sf"/>
</dbReference>
<evidence type="ECO:0000259" key="8">
    <source>
        <dbReference type="Pfam" id="PF00852"/>
    </source>
</evidence>
<keyword evidence="6 7" id="KW-0333">Golgi apparatus</keyword>
<accession>A0A9D4HU62</accession>
<dbReference type="InterPro" id="IPR001503">
    <property type="entry name" value="Glyco_trans_10"/>
</dbReference>
<keyword evidence="10" id="KW-1185">Reference proteome</keyword>
<evidence type="ECO:0000256" key="6">
    <source>
        <dbReference type="ARBA" id="ARBA00023034"/>
    </source>
</evidence>
<keyword evidence="5 7" id="KW-0808">Transferase</keyword>
<organism evidence="9 10">
    <name type="scientific">Dreissena polymorpha</name>
    <name type="common">Zebra mussel</name>
    <name type="synonym">Mytilus polymorpha</name>
    <dbReference type="NCBI Taxonomy" id="45954"/>
    <lineage>
        <taxon>Eukaryota</taxon>
        <taxon>Metazoa</taxon>
        <taxon>Spiralia</taxon>
        <taxon>Lophotrochozoa</taxon>
        <taxon>Mollusca</taxon>
        <taxon>Bivalvia</taxon>
        <taxon>Autobranchia</taxon>
        <taxon>Heteroconchia</taxon>
        <taxon>Euheterodonta</taxon>
        <taxon>Imparidentia</taxon>
        <taxon>Neoheterodontei</taxon>
        <taxon>Myida</taxon>
        <taxon>Dreissenoidea</taxon>
        <taxon>Dreissenidae</taxon>
        <taxon>Dreissena</taxon>
    </lineage>
</organism>
<comment type="pathway">
    <text evidence="2">Protein modification; protein glycosylation.</text>
</comment>
<dbReference type="GO" id="GO:0000139">
    <property type="term" value="C:Golgi membrane"/>
    <property type="evidence" value="ECO:0007669"/>
    <property type="project" value="UniProtKB-SubCell"/>
</dbReference>
<dbReference type="PANTHER" id="PTHR48438:SF1">
    <property type="entry name" value="ALPHA-(1,3)-FUCOSYLTRANSFERASE C-RELATED"/>
    <property type="match status" value="1"/>
</dbReference>
<comment type="similarity">
    <text evidence="3 7">Belongs to the glycosyltransferase 10 family.</text>
</comment>
<evidence type="ECO:0000256" key="7">
    <source>
        <dbReference type="RuleBase" id="RU003832"/>
    </source>
</evidence>
<evidence type="ECO:0000256" key="2">
    <source>
        <dbReference type="ARBA" id="ARBA00004922"/>
    </source>
</evidence>
<comment type="subcellular location">
    <subcellularLocation>
        <location evidence="1">Golgi apparatus membrane</location>
        <topology evidence="1">Single-pass type II membrane protein</topology>
    </subcellularLocation>
    <subcellularLocation>
        <location evidence="7">Golgi apparatus</location>
        <location evidence="7">Golgi stack membrane</location>
        <topology evidence="7">Single-pass type II membrane protein</topology>
    </subcellularLocation>
</comment>
<comment type="caution">
    <text evidence="9">The sequence shown here is derived from an EMBL/GenBank/DDBJ whole genome shotgun (WGS) entry which is preliminary data.</text>
</comment>
<dbReference type="InterPro" id="IPR055270">
    <property type="entry name" value="Glyco_tran_10_C"/>
</dbReference>
<evidence type="ECO:0000256" key="5">
    <source>
        <dbReference type="ARBA" id="ARBA00022679"/>
    </source>
</evidence>
<dbReference type="EC" id="2.4.1.-" evidence="7"/>
<proteinExistence type="inferred from homology"/>
<evidence type="ECO:0000313" key="10">
    <source>
        <dbReference type="Proteomes" id="UP000828390"/>
    </source>
</evidence>
<sequence>MILWMYLYCYARASPPHSFFHVDDFQSPEELAKYLRMLDEKDDLYNKYFRWKGTGNFINTFFRCRICAMLHDTSRASNVYRDLEKWWRGPEVCIGQDSWRQHQRTSKYIVEDYLL</sequence>
<dbReference type="GO" id="GO:0032580">
    <property type="term" value="C:Golgi cisterna membrane"/>
    <property type="evidence" value="ECO:0007669"/>
    <property type="project" value="UniProtKB-SubCell"/>
</dbReference>
<evidence type="ECO:0000313" key="9">
    <source>
        <dbReference type="EMBL" id="KAH3731171.1"/>
    </source>
</evidence>
<dbReference type="Pfam" id="PF00852">
    <property type="entry name" value="Glyco_transf_10"/>
    <property type="match status" value="1"/>
</dbReference>
<dbReference type="Proteomes" id="UP000828390">
    <property type="component" value="Unassembled WGS sequence"/>
</dbReference>
<protein>
    <recommendedName>
        <fullName evidence="7">Fucosyltransferase</fullName>
        <ecNumber evidence="7">2.4.1.-</ecNumber>
    </recommendedName>
</protein>
<keyword evidence="4 7" id="KW-0328">Glycosyltransferase</keyword>
<keyword evidence="7" id="KW-0472">Membrane</keyword>
<dbReference type="GO" id="GO:0008417">
    <property type="term" value="F:fucosyltransferase activity"/>
    <property type="evidence" value="ECO:0007669"/>
    <property type="project" value="InterPro"/>
</dbReference>
<evidence type="ECO:0000256" key="3">
    <source>
        <dbReference type="ARBA" id="ARBA00008919"/>
    </source>
</evidence>
<feature type="domain" description="Fucosyltransferase C-terminal" evidence="8">
    <location>
        <begin position="10"/>
        <end position="86"/>
    </location>
</feature>